<dbReference type="GO" id="GO:0051604">
    <property type="term" value="P:protein maturation"/>
    <property type="evidence" value="ECO:0007669"/>
    <property type="project" value="TreeGrafter"/>
</dbReference>
<evidence type="ECO:0000256" key="3">
    <source>
        <dbReference type="ARBA" id="ARBA00023004"/>
    </source>
</evidence>
<dbReference type="GO" id="GO:0051539">
    <property type="term" value="F:4 iron, 4 sulfur cluster binding"/>
    <property type="evidence" value="ECO:0007669"/>
    <property type="project" value="TreeGrafter"/>
</dbReference>
<dbReference type="Gene3D" id="3.40.50.11750">
    <property type="entry name" value="HypD, alpha/beta domain 1"/>
    <property type="match status" value="2"/>
</dbReference>
<name>A0A9D1HEH5_9FIRM</name>
<dbReference type="InterPro" id="IPR042243">
    <property type="entry name" value="HypD_1"/>
</dbReference>
<organism evidence="4 5">
    <name type="scientific">Candidatus Allocopromorpha excrementavium</name>
    <dbReference type="NCBI Taxonomy" id="2840741"/>
    <lineage>
        <taxon>Bacteria</taxon>
        <taxon>Bacillati</taxon>
        <taxon>Bacillota</taxon>
        <taxon>Clostridia</taxon>
        <taxon>Eubacteriales</taxon>
        <taxon>Eubacteriaceae</taxon>
        <taxon>Eubacteriaceae incertae sedis</taxon>
        <taxon>Candidatus Allocopromorpha</taxon>
    </lineage>
</organism>
<evidence type="ECO:0000313" key="5">
    <source>
        <dbReference type="Proteomes" id="UP000824159"/>
    </source>
</evidence>
<evidence type="ECO:0000313" key="4">
    <source>
        <dbReference type="EMBL" id="HIT99432.1"/>
    </source>
</evidence>
<dbReference type="PIRSF" id="PIRSF005622">
    <property type="entry name" value="Hydrgn_mat_hypD"/>
    <property type="match status" value="1"/>
</dbReference>
<sequence>MLFENEFKNPKDAPEILEKIEKYAPKTGEIRIMEICGTHTMAIARSGLKSVLPPSVKLLSGPGCPVCVTPAGMIDSILKLSQRDNILIASYGDLLRVPGSKHGDNLLTRKSLGAKVESVYSPIDALKLAYDNPDLEIVFLGVGFETTAPGTAACILDAAEKNTNNFSVLCMLKKTEPALRALIEAPDFAVDGFICPGHVAAITGSEYFSFLPDEYGLPAVVSGFDAADLLGSVLELTRMLASEKAELINEYTRLVRPQGNPAALKLIDSVFTGAVSDWRGLGKIGNSGYDIKEEYSRWDAVKKFSIVPPEEKEIPGCLCAEIIRGISAPAKCTLFGRSCTPENPVGPCMVSGEGACAAAYQYGNH</sequence>
<accession>A0A9D1HEH5</accession>
<proteinExistence type="inferred from homology"/>
<dbReference type="InterPro" id="IPR002780">
    <property type="entry name" value="Hyd_form_HypD"/>
</dbReference>
<dbReference type="GO" id="GO:0070025">
    <property type="term" value="F:carbon monoxide binding"/>
    <property type="evidence" value="ECO:0007669"/>
    <property type="project" value="TreeGrafter"/>
</dbReference>
<dbReference type="AlphaFoldDB" id="A0A9D1HEH5"/>
<comment type="caution">
    <text evidence="4">The sequence shown here is derived from an EMBL/GenBank/DDBJ whole genome shotgun (WGS) entry which is preliminary data.</text>
</comment>
<evidence type="ECO:0000256" key="1">
    <source>
        <dbReference type="ARBA" id="ARBA00007888"/>
    </source>
</evidence>
<gene>
    <name evidence="4" type="primary">hypD</name>
    <name evidence="4" type="ORF">IAD12_04170</name>
</gene>
<keyword evidence="2" id="KW-0479">Metal-binding</keyword>
<dbReference type="Proteomes" id="UP000824159">
    <property type="component" value="Unassembled WGS sequence"/>
</dbReference>
<dbReference type="PANTHER" id="PTHR30149:SF0">
    <property type="entry name" value="HYDROGENASE MATURATION FACTOR HYPD"/>
    <property type="match status" value="1"/>
</dbReference>
<dbReference type="NCBIfam" id="TIGR00075">
    <property type="entry name" value="hypD"/>
    <property type="match status" value="1"/>
</dbReference>
<keyword evidence="3" id="KW-0408">Iron</keyword>
<dbReference type="GO" id="GO:0005506">
    <property type="term" value="F:iron ion binding"/>
    <property type="evidence" value="ECO:0007669"/>
    <property type="project" value="TreeGrafter"/>
</dbReference>
<reference evidence="4" key="2">
    <citation type="journal article" date="2021" name="PeerJ">
        <title>Extensive microbial diversity within the chicken gut microbiome revealed by metagenomics and culture.</title>
        <authorList>
            <person name="Gilroy R."/>
            <person name="Ravi A."/>
            <person name="Getino M."/>
            <person name="Pursley I."/>
            <person name="Horton D.L."/>
            <person name="Alikhan N.F."/>
            <person name="Baker D."/>
            <person name="Gharbi K."/>
            <person name="Hall N."/>
            <person name="Watson M."/>
            <person name="Adriaenssens E.M."/>
            <person name="Foster-Nyarko E."/>
            <person name="Jarju S."/>
            <person name="Secka A."/>
            <person name="Antonio M."/>
            <person name="Oren A."/>
            <person name="Chaudhuri R.R."/>
            <person name="La Ragione R."/>
            <person name="Hildebrand F."/>
            <person name="Pallen M.J."/>
        </authorList>
    </citation>
    <scope>NUCLEOTIDE SEQUENCE</scope>
    <source>
        <strain evidence="4">CHK176-22527</strain>
    </source>
</reference>
<dbReference type="Pfam" id="PF01924">
    <property type="entry name" value="HypD"/>
    <property type="match status" value="1"/>
</dbReference>
<dbReference type="PANTHER" id="PTHR30149">
    <property type="entry name" value="HYDROGENASE PROTEIN ASSEMBLY PROTEIN HYPD"/>
    <property type="match status" value="1"/>
</dbReference>
<protein>
    <submittedName>
        <fullName evidence="4">Hydrogenase formation protein HypD</fullName>
    </submittedName>
</protein>
<dbReference type="Gene3D" id="6.10.20.100">
    <property type="match status" value="1"/>
</dbReference>
<dbReference type="InterPro" id="IPR042244">
    <property type="entry name" value="HypD_2_sf"/>
</dbReference>
<dbReference type="EMBL" id="DVLX01000046">
    <property type="protein sequence ID" value="HIT99432.1"/>
    <property type="molecule type" value="Genomic_DNA"/>
</dbReference>
<comment type="similarity">
    <text evidence="1">Belongs to the HypD family.</text>
</comment>
<reference evidence="4" key="1">
    <citation type="submission" date="2020-10" db="EMBL/GenBank/DDBJ databases">
        <authorList>
            <person name="Gilroy R."/>
        </authorList>
    </citation>
    <scope>NUCLEOTIDE SEQUENCE</scope>
    <source>
        <strain evidence="4">CHK176-22527</strain>
    </source>
</reference>
<evidence type="ECO:0000256" key="2">
    <source>
        <dbReference type="ARBA" id="ARBA00022723"/>
    </source>
</evidence>